<evidence type="ECO:0000313" key="6">
    <source>
        <dbReference type="EMBL" id="WPU66912.1"/>
    </source>
</evidence>
<evidence type="ECO:0000256" key="2">
    <source>
        <dbReference type="ARBA" id="ARBA00022692"/>
    </source>
</evidence>
<dbReference type="PANTHER" id="PTHR11785">
    <property type="entry name" value="AMINO ACID TRANSPORTER"/>
    <property type="match status" value="1"/>
</dbReference>
<dbReference type="InterPro" id="IPR050598">
    <property type="entry name" value="AminoAcid_Transporter"/>
</dbReference>
<proteinExistence type="predicted"/>
<dbReference type="GO" id="GO:0016020">
    <property type="term" value="C:membrane"/>
    <property type="evidence" value="ECO:0007669"/>
    <property type="project" value="UniProtKB-SubCell"/>
</dbReference>
<keyword evidence="2 5" id="KW-0812">Transmembrane</keyword>
<sequence>MSKELVRGLTLVDAASIVVGSIIGTGVFLKTATMSSLVGSPGMVLVIWVVAGLLSLAGALAYSELGTLMPDAGGEYVYLKEGYGDIWAFLYGWMRFWIGSPGSIAAYAVGGMTFLSGAVDLSIVGGRAAASVIVIIVFSSINCLSVAFGGRVQAIMTGLKILIIIGLSAGIFIFSNGGSFSHLTETTPAISGFTGWSAFGAATLAALWAYDGWNNLPMVAGEIKNPQRNIPLSLGLGMLVILAIYCVANVAYFYALPFTEVLTSNSDAFPDAYPVATKAAMTFLGTSGITVLSAAFVFSAMGAMNGSILAGARVPYAMAKDGLFFKQLANVNDVTLVPVVSIIIQGIVSMLLALSGTFDQLTNYVVFSSWIFYAMVTGVVFVLRKRKPDAHRPYKTLGYPVVPIIFIILALLLLVNTVWTSPRESLIGLGFILSGVPVFYLFKRKSRASMARVN</sequence>
<evidence type="ECO:0000313" key="7">
    <source>
        <dbReference type="Proteomes" id="UP001324634"/>
    </source>
</evidence>
<dbReference type="EMBL" id="CP139487">
    <property type="protein sequence ID" value="WPU66912.1"/>
    <property type="molecule type" value="Genomic_DNA"/>
</dbReference>
<feature type="transmembrane region" description="Helical" evidence="5">
    <location>
        <begin position="189"/>
        <end position="210"/>
    </location>
</feature>
<comment type="subcellular location">
    <subcellularLocation>
        <location evidence="1">Membrane</location>
        <topology evidence="1">Multi-pass membrane protein</topology>
    </subcellularLocation>
</comment>
<dbReference type="PIRSF" id="PIRSF006060">
    <property type="entry name" value="AA_transporter"/>
    <property type="match status" value="1"/>
</dbReference>
<feature type="transmembrane region" description="Helical" evidence="5">
    <location>
        <begin position="82"/>
        <end position="98"/>
    </location>
</feature>
<dbReference type="InterPro" id="IPR002293">
    <property type="entry name" value="AA/rel_permease1"/>
</dbReference>
<dbReference type="Pfam" id="PF13520">
    <property type="entry name" value="AA_permease_2"/>
    <property type="match status" value="1"/>
</dbReference>
<dbReference type="GO" id="GO:0015179">
    <property type="term" value="F:L-amino acid transmembrane transporter activity"/>
    <property type="evidence" value="ECO:0007669"/>
    <property type="project" value="TreeGrafter"/>
</dbReference>
<name>A0AAX4HUU3_9BACT</name>
<evidence type="ECO:0000256" key="3">
    <source>
        <dbReference type="ARBA" id="ARBA00022989"/>
    </source>
</evidence>
<evidence type="ECO:0000256" key="1">
    <source>
        <dbReference type="ARBA" id="ARBA00004141"/>
    </source>
</evidence>
<feature type="transmembrane region" description="Helical" evidence="5">
    <location>
        <begin position="161"/>
        <end position="183"/>
    </location>
</feature>
<dbReference type="Proteomes" id="UP001324634">
    <property type="component" value="Chromosome"/>
</dbReference>
<evidence type="ECO:0000256" key="4">
    <source>
        <dbReference type="ARBA" id="ARBA00023136"/>
    </source>
</evidence>
<feature type="transmembrane region" description="Helical" evidence="5">
    <location>
        <begin position="129"/>
        <end position="149"/>
    </location>
</feature>
<feature type="transmembrane region" description="Helical" evidence="5">
    <location>
        <begin position="396"/>
        <end position="419"/>
    </location>
</feature>
<dbReference type="RefSeq" id="WP_321399586.1">
    <property type="nucleotide sequence ID" value="NZ_CP139487.1"/>
</dbReference>
<feature type="transmembrane region" description="Helical" evidence="5">
    <location>
        <begin position="41"/>
        <end position="62"/>
    </location>
</feature>
<keyword evidence="7" id="KW-1185">Reference proteome</keyword>
<feature type="transmembrane region" description="Helical" evidence="5">
    <location>
        <begin position="425"/>
        <end position="442"/>
    </location>
</feature>
<keyword evidence="4 5" id="KW-0472">Membrane</keyword>
<dbReference type="KEGG" id="psti:SOO65_09130"/>
<reference evidence="6 7" key="1">
    <citation type="submission" date="2023-11" db="EMBL/GenBank/DDBJ databases">
        <title>Peredibacter starrii A3.12.</title>
        <authorList>
            <person name="Mitchell R.J."/>
        </authorList>
    </citation>
    <scope>NUCLEOTIDE SEQUENCE [LARGE SCALE GENOMIC DNA]</scope>
    <source>
        <strain evidence="6 7">A3.12</strain>
    </source>
</reference>
<feature type="transmembrane region" description="Helical" evidence="5">
    <location>
        <begin position="334"/>
        <end position="358"/>
    </location>
</feature>
<feature type="transmembrane region" description="Helical" evidence="5">
    <location>
        <begin position="230"/>
        <end position="255"/>
    </location>
</feature>
<protein>
    <submittedName>
        <fullName evidence="6">Amino acid permease</fullName>
    </submittedName>
</protein>
<dbReference type="Gene3D" id="1.20.1740.10">
    <property type="entry name" value="Amino acid/polyamine transporter I"/>
    <property type="match status" value="1"/>
</dbReference>
<dbReference type="PANTHER" id="PTHR11785:SF512">
    <property type="entry name" value="SOBREMESA, ISOFORM B"/>
    <property type="match status" value="1"/>
</dbReference>
<dbReference type="AlphaFoldDB" id="A0AAX4HUU3"/>
<accession>A0AAX4HUU3</accession>
<feature type="transmembrane region" description="Helical" evidence="5">
    <location>
        <begin position="364"/>
        <end position="384"/>
    </location>
</feature>
<feature type="transmembrane region" description="Helical" evidence="5">
    <location>
        <begin position="6"/>
        <end position="29"/>
    </location>
</feature>
<keyword evidence="3 5" id="KW-1133">Transmembrane helix</keyword>
<organism evidence="6 7">
    <name type="scientific">Peredibacter starrii</name>
    <dbReference type="NCBI Taxonomy" id="28202"/>
    <lineage>
        <taxon>Bacteria</taxon>
        <taxon>Pseudomonadati</taxon>
        <taxon>Bdellovibrionota</taxon>
        <taxon>Bacteriovoracia</taxon>
        <taxon>Bacteriovoracales</taxon>
        <taxon>Bacteriovoracaceae</taxon>
        <taxon>Peredibacter</taxon>
    </lineage>
</organism>
<gene>
    <name evidence="6" type="ORF">SOO65_09130</name>
</gene>
<evidence type="ECO:0000256" key="5">
    <source>
        <dbReference type="SAM" id="Phobius"/>
    </source>
</evidence>